<evidence type="ECO:0000256" key="14">
    <source>
        <dbReference type="ARBA" id="ARBA00041620"/>
    </source>
</evidence>
<evidence type="ECO:0000256" key="15">
    <source>
        <dbReference type="ARBA" id="ARBA00042143"/>
    </source>
</evidence>
<dbReference type="Gene3D" id="3.40.47.10">
    <property type="match status" value="2"/>
</dbReference>
<dbReference type="Proteomes" id="UP000236743">
    <property type="component" value="Unassembled WGS sequence"/>
</dbReference>
<dbReference type="GO" id="GO:0005829">
    <property type="term" value="C:cytosol"/>
    <property type="evidence" value="ECO:0007669"/>
    <property type="project" value="TreeGrafter"/>
</dbReference>
<keyword evidence="11" id="KW-0275">Fatty acid biosynthesis</keyword>
<dbReference type="PANTHER" id="PTHR11712:SF306">
    <property type="entry name" value="3-OXOACYL-[ACYL-CARRIER-PROTEIN] SYNTHASE 1"/>
    <property type="match status" value="1"/>
</dbReference>
<feature type="domain" description="Ketosynthase family 3 (KS3)" evidence="19">
    <location>
        <begin position="1"/>
        <end position="405"/>
    </location>
</feature>
<keyword evidence="21" id="KW-1185">Reference proteome</keyword>
<dbReference type="PROSITE" id="PS00606">
    <property type="entry name" value="KS3_1"/>
    <property type="match status" value="1"/>
</dbReference>
<evidence type="ECO:0000256" key="2">
    <source>
        <dbReference type="ARBA" id="ARBA00005194"/>
    </source>
</evidence>
<comment type="similarity">
    <text evidence="3 18">Belongs to the thiolase-like superfamily. Beta-ketoacyl-ACP synthases family.</text>
</comment>
<dbReference type="InterPro" id="IPR000794">
    <property type="entry name" value="Beta-ketoacyl_synthase"/>
</dbReference>
<dbReference type="InterPro" id="IPR014031">
    <property type="entry name" value="Ketoacyl_synth_C"/>
</dbReference>
<evidence type="ECO:0000256" key="10">
    <source>
        <dbReference type="ARBA" id="ARBA00023098"/>
    </source>
</evidence>
<dbReference type="NCBIfam" id="NF005935">
    <property type="entry name" value="PRK07967.1"/>
    <property type="match status" value="1"/>
</dbReference>
<dbReference type="EC" id="2.3.1.41" evidence="5"/>
<dbReference type="SUPFAM" id="SSF53901">
    <property type="entry name" value="Thiolase-like"/>
    <property type="match status" value="2"/>
</dbReference>
<dbReference type="FunFam" id="3.40.47.10:FF:000005">
    <property type="entry name" value="3-oxoacyl-[acyl-carrier-protein] synthase I"/>
    <property type="match status" value="1"/>
</dbReference>
<evidence type="ECO:0000256" key="12">
    <source>
        <dbReference type="ARBA" id="ARBA00023315"/>
    </source>
</evidence>
<dbReference type="GO" id="GO:0006633">
    <property type="term" value="P:fatty acid biosynthetic process"/>
    <property type="evidence" value="ECO:0007669"/>
    <property type="project" value="UniProtKB-KW"/>
</dbReference>
<evidence type="ECO:0000256" key="17">
    <source>
        <dbReference type="ARBA" id="ARBA00048506"/>
    </source>
</evidence>
<dbReference type="PROSITE" id="PS52004">
    <property type="entry name" value="KS3_2"/>
    <property type="match status" value="1"/>
</dbReference>
<accession>A0A1H5SDD6</accession>
<dbReference type="EMBL" id="FNUY01000001">
    <property type="protein sequence ID" value="SEF48424.1"/>
    <property type="molecule type" value="Genomic_DNA"/>
</dbReference>
<evidence type="ECO:0000256" key="16">
    <source>
        <dbReference type="ARBA" id="ARBA00048121"/>
    </source>
</evidence>
<keyword evidence="9" id="KW-0276">Fatty acid metabolism</keyword>
<dbReference type="NCBIfam" id="NF005589">
    <property type="entry name" value="PRK07314.1"/>
    <property type="match status" value="1"/>
</dbReference>
<dbReference type="GO" id="GO:0004315">
    <property type="term" value="F:3-oxoacyl-[acyl-carrier-protein] synthase activity"/>
    <property type="evidence" value="ECO:0007669"/>
    <property type="project" value="UniProtKB-EC"/>
</dbReference>
<comment type="catalytic activity">
    <reaction evidence="17">
        <text>a fatty acyl-[ACP] + malonyl-[ACP] + H(+) = a 3-oxoacyl-[ACP] + holo-[ACP] + CO2</text>
        <dbReference type="Rhea" id="RHEA:22836"/>
        <dbReference type="Rhea" id="RHEA-COMP:9623"/>
        <dbReference type="Rhea" id="RHEA-COMP:9685"/>
        <dbReference type="Rhea" id="RHEA-COMP:9916"/>
        <dbReference type="Rhea" id="RHEA-COMP:14125"/>
        <dbReference type="ChEBI" id="CHEBI:15378"/>
        <dbReference type="ChEBI" id="CHEBI:16526"/>
        <dbReference type="ChEBI" id="CHEBI:64479"/>
        <dbReference type="ChEBI" id="CHEBI:78449"/>
        <dbReference type="ChEBI" id="CHEBI:78776"/>
        <dbReference type="ChEBI" id="CHEBI:138651"/>
        <dbReference type="EC" id="2.3.1.41"/>
    </reaction>
    <physiologicalReaction direction="left-to-right" evidence="17">
        <dbReference type="Rhea" id="RHEA:22837"/>
    </physiologicalReaction>
</comment>
<dbReference type="OrthoDB" id="9808669at2"/>
<proteinExistence type="inferred from homology"/>
<evidence type="ECO:0000256" key="13">
    <source>
        <dbReference type="ARBA" id="ARBA00039450"/>
    </source>
</evidence>
<keyword evidence="12" id="KW-0012">Acyltransferase</keyword>
<dbReference type="InterPro" id="IPR014030">
    <property type="entry name" value="Ketoacyl_synth_N"/>
</dbReference>
<dbReference type="SMART" id="SM00825">
    <property type="entry name" value="PKS_KS"/>
    <property type="match status" value="1"/>
</dbReference>
<name>A0A1H5SDD6_9HYPH</name>
<organism evidence="20 21">
    <name type="scientific">Bosea lathyri</name>
    <dbReference type="NCBI Taxonomy" id="1036778"/>
    <lineage>
        <taxon>Bacteria</taxon>
        <taxon>Pseudomonadati</taxon>
        <taxon>Pseudomonadota</taxon>
        <taxon>Alphaproteobacteria</taxon>
        <taxon>Hyphomicrobiales</taxon>
        <taxon>Boseaceae</taxon>
        <taxon>Bosea</taxon>
    </lineage>
</organism>
<comment type="catalytic activity">
    <reaction evidence="16">
        <text>(3Z)-decenoyl-[ACP] + malonyl-[ACP] + H(+) = 3-oxo-(5Z)-dodecenoyl-[ACP] + holo-[ACP] + CO2</text>
        <dbReference type="Rhea" id="RHEA:54940"/>
        <dbReference type="Rhea" id="RHEA-COMP:9623"/>
        <dbReference type="Rhea" id="RHEA-COMP:9685"/>
        <dbReference type="Rhea" id="RHEA-COMP:9927"/>
        <dbReference type="Rhea" id="RHEA-COMP:14042"/>
        <dbReference type="ChEBI" id="CHEBI:15378"/>
        <dbReference type="ChEBI" id="CHEBI:16526"/>
        <dbReference type="ChEBI" id="CHEBI:64479"/>
        <dbReference type="ChEBI" id="CHEBI:78449"/>
        <dbReference type="ChEBI" id="CHEBI:78798"/>
        <dbReference type="ChEBI" id="CHEBI:138410"/>
    </reaction>
    <physiologicalReaction direction="left-to-right" evidence="16">
        <dbReference type="Rhea" id="RHEA:54941"/>
    </physiologicalReaction>
</comment>
<evidence type="ECO:0000259" key="19">
    <source>
        <dbReference type="PROSITE" id="PS52004"/>
    </source>
</evidence>
<evidence type="ECO:0000256" key="1">
    <source>
        <dbReference type="ARBA" id="ARBA00004496"/>
    </source>
</evidence>
<keyword evidence="7" id="KW-0444">Lipid biosynthesis</keyword>
<dbReference type="PANTHER" id="PTHR11712">
    <property type="entry name" value="POLYKETIDE SYNTHASE-RELATED"/>
    <property type="match status" value="1"/>
</dbReference>
<evidence type="ECO:0000256" key="18">
    <source>
        <dbReference type="RuleBase" id="RU003694"/>
    </source>
</evidence>
<dbReference type="CDD" id="cd00834">
    <property type="entry name" value="KAS_I_II"/>
    <property type="match status" value="1"/>
</dbReference>
<evidence type="ECO:0000256" key="3">
    <source>
        <dbReference type="ARBA" id="ARBA00008467"/>
    </source>
</evidence>
<evidence type="ECO:0000256" key="5">
    <source>
        <dbReference type="ARBA" id="ARBA00013191"/>
    </source>
</evidence>
<keyword evidence="10" id="KW-0443">Lipid metabolism</keyword>
<dbReference type="InterPro" id="IPR018201">
    <property type="entry name" value="Ketoacyl_synth_AS"/>
</dbReference>
<evidence type="ECO:0000313" key="21">
    <source>
        <dbReference type="Proteomes" id="UP000236743"/>
    </source>
</evidence>
<reference evidence="20 21" key="1">
    <citation type="submission" date="2016-10" db="EMBL/GenBank/DDBJ databases">
        <authorList>
            <person name="de Groot N.N."/>
        </authorList>
    </citation>
    <scope>NUCLEOTIDE SEQUENCE [LARGE SCALE GENOMIC DNA]</scope>
    <source>
        <strain evidence="20 21">DSM 26656</strain>
    </source>
</reference>
<comment type="subunit">
    <text evidence="4">Homodimer.</text>
</comment>
<dbReference type="InterPro" id="IPR020841">
    <property type="entry name" value="PKS_Beta-ketoAc_synthase_dom"/>
</dbReference>
<gene>
    <name evidence="20" type="ORF">SAMN04488115_101220</name>
</gene>
<dbReference type="AlphaFoldDB" id="A0A1H5SDD6"/>
<evidence type="ECO:0000256" key="7">
    <source>
        <dbReference type="ARBA" id="ARBA00022516"/>
    </source>
</evidence>
<comment type="subcellular location">
    <subcellularLocation>
        <location evidence="1">Cytoplasm</location>
    </subcellularLocation>
</comment>
<protein>
    <recommendedName>
        <fullName evidence="13">3-oxoacyl-[acyl-carrier-protein] synthase 1</fullName>
        <ecNumber evidence="5">2.3.1.41</ecNumber>
    </recommendedName>
    <alternativeName>
        <fullName evidence="14">3-oxoacyl-[acyl-carrier-protein] synthase I</fullName>
    </alternativeName>
    <alternativeName>
        <fullName evidence="15">Beta-ketoacyl-ACP synthase I</fullName>
    </alternativeName>
</protein>
<dbReference type="Pfam" id="PF02801">
    <property type="entry name" value="Ketoacyl-synt_C"/>
    <property type="match status" value="1"/>
</dbReference>
<dbReference type="InterPro" id="IPR016039">
    <property type="entry name" value="Thiolase-like"/>
</dbReference>
<comment type="pathway">
    <text evidence="2">Lipid metabolism; fatty acid biosynthesis.</text>
</comment>
<evidence type="ECO:0000256" key="11">
    <source>
        <dbReference type="ARBA" id="ARBA00023160"/>
    </source>
</evidence>
<dbReference type="Pfam" id="PF00109">
    <property type="entry name" value="ketoacyl-synt"/>
    <property type="match status" value="1"/>
</dbReference>
<evidence type="ECO:0000256" key="6">
    <source>
        <dbReference type="ARBA" id="ARBA00022490"/>
    </source>
</evidence>
<evidence type="ECO:0000313" key="20">
    <source>
        <dbReference type="EMBL" id="SEF48424.1"/>
    </source>
</evidence>
<keyword evidence="8 18" id="KW-0808">Transferase</keyword>
<evidence type="ECO:0000256" key="4">
    <source>
        <dbReference type="ARBA" id="ARBA00011738"/>
    </source>
</evidence>
<evidence type="ECO:0000256" key="9">
    <source>
        <dbReference type="ARBA" id="ARBA00022832"/>
    </source>
</evidence>
<sequence>MRRVVVTGMGIVSSIGNNTQEVLSSLHEAKSGIAFMPEFAEHGFRSRVAGAPTLDPATVLDRRAMRFHGGGSAWNQVAMEQAIADSGLETSEVSHERTGIIMGSGGPSTRALIDAYDKARESGSSKKVGPFAVPKGMSSTASATLATWFKIKGVNYSISSACATSNHCIGNAYETIQWGKQDVIFAGGCEELDWTLSVLFDAMGAMSTDFNETPSRASRAYDVNRDGFVIAGGAGVVVLEELEHAKARGAKIYGEIVGYGATSDGYDMVAPSGEGAVRCMKMALQGVNAKVDYINPHGTSTPVGDAKEIEAIREVFGAGEKAPPISATKSLTGHSLGATGVQEAIYSLLMLNNDFICESAHIDELDPAFADMPIVRKRIDNAGLGCVLSNSFGFGGTNATIVMKKLEA</sequence>
<evidence type="ECO:0000256" key="8">
    <source>
        <dbReference type="ARBA" id="ARBA00022679"/>
    </source>
</evidence>
<dbReference type="FunFam" id="3.40.47.10:FF:000006">
    <property type="entry name" value="3-oxoacyl-[acyl-carrier-protein] synthase I"/>
    <property type="match status" value="1"/>
</dbReference>
<dbReference type="RefSeq" id="WP_103870628.1">
    <property type="nucleotide sequence ID" value="NZ_FNUY01000001.1"/>
</dbReference>
<keyword evidence="6" id="KW-0963">Cytoplasm</keyword>